<dbReference type="Gene3D" id="2.160.10.10">
    <property type="entry name" value="Hexapeptide repeat proteins"/>
    <property type="match status" value="1"/>
</dbReference>
<name>A0ABT0C9H3_THEVL</name>
<gene>
    <name evidence="2" type="ORF">JX360_05840</name>
</gene>
<evidence type="ECO:0000256" key="1">
    <source>
        <dbReference type="SAM" id="MobiDB-lite"/>
    </source>
</evidence>
<dbReference type="InterPro" id="IPR011004">
    <property type="entry name" value="Trimer_LpxA-like_sf"/>
</dbReference>
<evidence type="ECO:0008006" key="4">
    <source>
        <dbReference type="Google" id="ProtNLM"/>
    </source>
</evidence>
<protein>
    <recommendedName>
        <fullName evidence="4">Carbon dioxide concentrating mechanism protein</fullName>
    </recommendedName>
</protein>
<evidence type="ECO:0000313" key="2">
    <source>
        <dbReference type="EMBL" id="MCJ2542431.1"/>
    </source>
</evidence>
<accession>A0ABT0C9H3</accession>
<proteinExistence type="predicted"/>
<feature type="compositionally biased region" description="Polar residues" evidence="1">
    <location>
        <begin position="132"/>
        <end position="142"/>
    </location>
</feature>
<evidence type="ECO:0000313" key="3">
    <source>
        <dbReference type="Proteomes" id="UP000830835"/>
    </source>
</evidence>
<keyword evidence="3" id="KW-1185">Reference proteome</keyword>
<dbReference type="SUPFAM" id="SSF51161">
    <property type="entry name" value="Trimeric LpxA-like enzymes"/>
    <property type="match status" value="1"/>
</dbReference>
<comment type="caution">
    <text evidence="2">The sequence shown here is derived from an EMBL/GenBank/DDBJ whole genome shotgun (WGS) entry which is preliminary data.</text>
</comment>
<dbReference type="Proteomes" id="UP000830835">
    <property type="component" value="Unassembled WGS sequence"/>
</dbReference>
<dbReference type="EMBL" id="JAFIRA010000010">
    <property type="protein sequence ID" value="MCJ2542431.1"/>
    <property type="molecule type" value="Genomic_DNA"/>
</dbReference>
<reference evidence="2" key="1">
    <citation type="submission" date="2021-02" db="EMBL/GenBank/DDBJ databases">
        <title>The CRISPR/cas machinery reduction and long-range gene transfer in the hot spring cyanobacterium Synechococcus.</title>
        <authorList>
            <person name="Dvorak P."/>
            <person name="Jahodarova E."/>
            <person name="Hasler P."/>
            <person name="Poulickova A."/>
        </authorList>
    </citation>
    <scope>NUCLEOTIDE SEQUENCE</scope>
    <source>
        <strain evidence="2">Rupite</strain>
    </source>
</reference>
<organism evidence="2 3">
    <name type="scientific">Thermostichus vulcanus str. 'Rupite'</name>
    <dbReference type="NCBI Taxonomy" id="2813851"/>
    <lineage>
        <taxon>Bacteria</taxon>
        <taxon>Bacillati</taxon>
        <taxon>Cyanobacteriota</taxon>
        <taxon>Cyanophyceae</taxon>
        <taxon>Thermostichales</taxon>
        <taxon>Thermostichaceae</taxon>
        <taxon>Thermostichus</taxon>
    </lineage>
</organism>
<feature type="region of interest" description="Disordered" evidence="1">
    <location>
        <begin position="129"/>
        <end position="198"/>
    </location>
</feature>
<sequence>MRSILASTLPNLWTLIALPSQVSETRYFVSGEVHIEPGAGIGAGVLLRANPGCRIQIGRGVCIGMGSILHAQGGTLIIEAGATLGTGVLVIGQGTIGSNACIGSETTLLNCSILKQQVIPPGSLIGDPTYSAAANTSDSTQAEEPAQAAVSPESVPPPPPDSPVANVEKQTRRWQESAQQAEEKLRPMKLRKLNGIPGHSELDRLLGKIYPHRQALSSNDS</sequence>
<feature type="compositionally biased region" description="Basic and acidic residues" evidence="1">
    <location>
        <begin position="169"/>
        <end position="186"/>
    </location>
</feature>